<gene>
    <name evidence="1" type="ORF">BH720_09840</name>
</gene>
<proteinExistence type="predicted"/>
<reference evidence="1" key="1">
    <citation type="submission" date="2016-09" db="EMBL/GenBank/DDBJ databases">
        <title>Draft genome of thermotolerant cyanobacterium Desertifilum sp. strain IPPAS B-1220.</title>
        <authorList>
            <person name="Sinetova M.A."/>
            <person name="Bolakhan K."/>
            <person name="Zayadan B.K."/>
            <person name="Mironov K.S."/>
            <person name="Ustinova V."/>
            <person name="Kupriyanova E.V."/>
            <person name="Sidorov R.A."/>
            <person name="Skrypnik A.N."/>
            <person name="Gogoleva N.E."/>
            <person name="Gogolev Y.V."/>
            <person name="Los D.A."/>
        </authorList>
    </citation>
    <scope>NUCLEOTIDE SEQUENCE [LARGE SCALE GENOMIC DNA]</scope>
    <source>
        <strain evidence="1">IPPAS B-1220</strain>
    </source>
</reference>
<dbReference type="STRING" id="1781255.BH720_09840"/>
<organism evidence="1">
    <name type="scientific">Desertifilum tharense IPPAS B-1220</name>
    <dbReference type="NCBI Taxonomy" id="1781255"/>
    <lineage>
        <taxon>Bacteria</taxon>
        <taxon>Bacillati</taxon>
        <taxon>Cyanobacteriota</taxon>
        <taxon>Cyanophyceae</taxon>
        <taxon>Desertifilales</taxon>
        <taxon>Desertifilaceae</taxon>
        <taxon>Desertifilum</taxon>
    </lineage>
</organism>
<comment type="caution">
    <text evidence="1">The sequence shown here is derived from an EMBL/GenBank/DDBJ whole genome shotgun (WGS) entry which is preliminary data.</text>
</comment>
<protein>
    <submittedName>
        <fullName evidence="1">Uncharacterized protein</fullName>
    </submittedName>
</protein>
<dbReference type="RefSeq" id="WP_069967010.1">
    <property type="nucleotide sequence ID" value="NZ_CM124774.1"/>
</dbReference>
<dbReference type="AlphaFoldDB" id="A0A1E5QL49"/>
<sequence length="72" mass="7632">MRIPTSVISINLLVVALLASAPELGFSSARFVKFTTSPHLLSDTESAGQTDDHRGSGRLGQIQLTNLAIPRG</sequence>
<dbReference type="EMBL" id="MJGC01000051">
    <property type="protein sequence ID" value="OEJ75406.1"/>
    <property type="molecule type" value="Genomic_DNA"/>
</dbReference>
<accession>A0A1E5QL49</accession>
<evidence type="ECO:0000313" key="1">
    <source>
        <dbReference type="EMBL" id="OEJ75406.1"/>
    </source>
</evidence>
<name>A0A1E5QL49_9CYAN</name>